<reference evidence="9 10" key="1">
    <citation type="journal article" date="2005" name="Nature">
        <title>Genome sequence, comparative analysis and haplotype structure of the domestic dog.</title>
        <authorList>
            <consortium name="Broad Sequencing Platform"/>
            <person name="Lindblad-Toh K."/>
            <person name="Wade C.M."/>
            <person name="Mikkelsen T.S."/>
            <person name="Karlsson E.K."/>
            <person name="Jaffe D.B."/>
            <person name="Kamal M."/>
            <person name="Clamp M."/>
            <person name="Chang J.L."/>
            <person name="Kulbokas E.J. III"/>
            <person name="Zody M.C."/>
            <person name="Mauceli E."/>
            <person name="Xie X."/>
            <person name="Breen M."/>
            <person name="Wayne R.K."/>
            <person name="Ostrander E.A."/>
            <person name="Ponting C.P."/>
            <person name="Galibert F."/>
            <person name="Smith D.R."/>
            <person name="DeJong P.J."/>
            <person name="Kirkness E."/>
            <person name="Alvarez P."/>
            <person name="Biagi T."/>
            <person name="Brockman W."/>
            <person name="Butler J."/>
            <person name="Chin C.W."/>
            <person name="Cook A."/>
            <person name="Cuff J."/>
            <person name="Daly M.J."/>
            <person name="DeCaprio D."/>
            <person name="Gnerre S."/>
            <person name="Grabherr M."/>
            <person name="Kellis M."/>
            <person name="Kleber M."/>
            <person name="Bardeleben C."/>
            <person name="Goodstadt L."/>
            <person name="Heger A."/>
            <person name="Hitte C."/>
            <person name="Kim L."/>
            <person name="Koepfli K.P."/>
            <person name="Parker H.G."/>
            <person name="Pollinger J.P."/>
            <person name="Searle S.M."/>
            <person name="Sutter N.B."/>
            <person name="Thomas R."/>
            <person name="Webber C."/>
            <person name="Baldwin J."/>
            <person name="Abebe A."/>
            <person name="Abouelleil A."/>
            <person name="Aftuck L."/>
            <person name="Ait-Zahra M."/>
            <person name="Aldredge T."/>
            <person name="Allen N."/>
            <person name="An P."/>
            <person name="Anderson S."/>
            <person name="Antoine C."/>
            <person name="Arachchi H."/>
            <person name="Aslam A."/>
            <person name="Ayotte L."/>
            <person name="Bachantsang P."/>
            <person name="Barry A."/>
            <person name="Bayul T."/>
            <person name="Benamara M."/>
            <person name="Berlin A."/>
            <person name="Bessette D."/>
            <person name="Blitshteyn B."/>
            <person name="Bloom T."/>
            <person name="Blye J."/>
            <person name="Boguslavskiy L."/>
            <person name="Bonnet C."/>
            <person name="Boukhgalter B."/>
            <person name="Brown A."/>
            <person name="Cahill P."/>
            <person name="Calixte N."/>
            <person name="Camarata J."/>
            <person name="Cheshatsang Y."/>
            <person name="Chu J."/>
            <person name="Citroen M."/>
            <person name="Collymore A."/>
            <person name="Cooke P."/>
            <person name="Dawoe T."/>
            <person name="Daza R."/>
            <person name="Decktor K."/>
            <person name="DeGray S."/>
            <person name="Dhargay N."/>
            <person name="Dooley K."/>
            <person name="Dooley K."/>
            <person name="Dorje P."/>
            <person name="Dorjee K."/>
            <person name="Dorris L."/>
            <person name="Duffey N."/>
            <person name="Dupes A."/>
            <person name="Egbiremolen O."/>
            <person name="Elong R."/>
            <person name="Falk J."/>
            <person name="Farina A."/>
            <person name="Faro S."/>
            <person name="Ferguson D."/>
            <person name="Ferreira P."/>
            <person name="Fisher S."/>
            <person name="FitzGerald M."/>
            <person name="Foley K."/>
            <person name="Foley C."/>
            <person name="Franke A."/>
            <person name="Friedrich D."/>
            <person name="Gage D."/>
            <person name="Garber M."/>
            <person name="Gearin G."/>
            <person name="Giannoukos G."/>
            <person name="Goode T."/>
            <person name="Goyette A."/>
            <person name="Graham J."/>
            <person name="Grandbois E."/>
            <person name="Gyaltsen K."/>
            <person name="Hafez N."/>
            <person name="Hagopian D."/>
            <person name="Hagos B."/>
            <person name="Hall J."/>
            <person name="Healy C."/>
            <person name="Hegarty R."/>
            <person name="Honan T."/>
            <person name="Horn A."/>
            <person name="Houde N."/>
            <person name="Hughes L."/>
            <person name="Hunnicutt L."/>
            <person name="Husby M."/>
            <person name="Jester B."/>
            <person name="Jones C."/>
            <person name="Kamat A."/>
            <person name="Kanga B."/>
            <person name="Kells C."/>
            <person name="Khazanovich D."/>
            <person name="Kieu A.C."/>
            <person name="Kisner P."/>
            <person name="Kumar M."/>
            <person name="Lance K."/>
            <person name="Landers T."/>
            <person name="Lara M."/>
            <person name="Lee W."/>
            <person name="Leger J.P."/>
            <person name="Lennon N."/>
            <person name="Leuper L."/>
            <person name="LeVine S."/>
            <person name="Liu J."/>
            <person name="Liu X."/>
            <person name="Lokyitsang Y."/>
            <person name="Lokyitsang T."/>
            <person name="Lui A."/>
            <person name="Macdonald J."/>
            <person name="Major J."/>
            <person name="Marabella R."/>
            <person name="Maru K."/>
            <person name="Matthews C."/>
            <person name="McDonough S."/>
            <person name="Mehta T."/>
            <person name="Meldrim J."/>
            <person name="Melnikov A."/>
            <person name="Meneus L."/>
            <person name="Mihalev A."/>
            <person name="Mihova T."/>
            <person name="Miller K."/>
            <person name="Mittelman R."/>
            <person name="Mlenga V."/>
            <person name="Mulrain L."/>
            <person name="Munson G."/>
            <person name="Navidi A."/>
            <person name="Naylor J."/>
            <person name="Nguyen T."/>
            <person name="Nguyen N."/>
            <person name="Nguyen C."/>
            <person name="Nguyen T."/>
            <person name="Nicol R."/>
            <person name="Norbu N."/>
            <person name="Norbu C."/>
            <person name="Novod N."/>
            <person name="Nyima T."/>
            <person name="Olandt P."/>
            <person name="O'Neill B."/>
            <person name="O'Neill K."/>
            <person name="Osman S."/>
            <person name="Oyono L."/>
            <person name="Patti C."/>
            <person name="Perrin D."/>
            <person name="Phunkhang P."/>
            <person name="Pierre F."/>
            <person name="Priest M."/>
            <person name="Rachupka A."/>
            <person name="Raghuraman S."/>
            <person name="Rameau R."/>
            <person name="Ray V."/>
            <person name="Raymond C."/>
            <person name="Rege F."/>
            <person name="Rise C."/>
            <person name="Rogers J."/>
            <person name="Rogov P."/>
            <person name="Sahalie J."/>
            <person name="Settipalli S."/>
            <person name="Sharpe T."/>
            <person name="Shea T."/>
            <person name="Sheehan M."/>
            <person name="Sherpa N."/>
            <person name="Shi J."/>
            <person name="Shih D."/>
            <person name="Sloan J."/>
            <person name="Smith C."/>
            <person name="Sparrow T."/>
            <person name="Stalker J."/>
            <person name="Stange-Thomann N."/>
            <person name="Stavropoulos S."/>
            <person name="Stone C."/>
            <person name="Stone S."/>
            <person name="Sykes S."/>
            <person name="Tchuinga P."/>
            <person name="Tenzing P."/>
            <person name="Tesfaye S."/>
            <person name="Thoulutsang D."/>
            <person name="Thoulutsang Y."/>
            <person name="Topham K."/>
            <person name="Topping I."/>
            <person name="Tsamla T."/>
            <person name="Vassiliev H."/>
            <person name="Venkataraman V."/>
            <person name="Vo A."/>
            <person name="Wangchuk T."/>
            <person name="Wangdi T."/>
            <person name="Weiand M."/>
            <person name="Wilkinson J."/>
            <person name="Wilson A."/>
            <person name="Yadav S."/>
            <person name="Yang S."/>
            <person name="Yang X."/>
            <person name="Young G."/>
            <person name="Yu Q."/>
            <person name="Zainoun J."/>
            <person name="Zembek L."/>
            <person name="Zimmer A."/>
            <person name="Lander E.S."/>
        </authorList>
    </citation>
    <scope>NUCLEOTIDE SEQUENCE [LARGE SCALE GENOMIC DNA]</scope>
    <source>
        <strain evidence="9">Boxer</strain>
    </source>
</reference>
<feature type="region of interest" description="Disordered" evidence="7">
    <location>
        <begin position="627"/>
        <end position="650"/>
    </location>
</feature>
<evidence type="ECO:0000313" key="9">
    <source>
        <dbReference type="Ensembl" id="ENSCAFP00000059589.2"/>
    </source>
</evidence>
<comment type="subcellular location">
    <subcellularLocation>
        <location evidence="1">Nucleus</location>
    </subcellularLocation>
</comment>
<keyword evidence="6" id="KW-0539">Nucleus</keyword>
<organism evidence="9 10">
    <name type="scientific">Canis lupus familiaris</name>
    <name type="common">Dog</name>
    <name type="synonym">Canis familiaris</name>
    <dbReference type="NCBI Taxonomy" id="9615"/>
    <lineage>
        <taxon>Eukaryota</taxon>
        <taxon>Metazoa</taxon>
        <taxon>Chordata</taxon>
        <taxon>Craniata</taxon>
        <taxon>Vertebrata</taxon>
        <taxon>Euteleostomi</taxon>
        <taxon>Mammalia</taxon>
        <taxon>Eutheria</taxon>
        <taxon>Laurasiatheria</taxon>
        <taxon>Carnivora</taxon>
        <taxon>Caniformia</taxon>
        <taxon>Canidae</taxon>
        <taxon>Canis</taxon>
    </lineage>
</organism>
<evidence type="ECO:0000256" key="1">
    <source>
        <dbReference type="ARBA" id="ARBA00004123"/>
    </source>
</evidence>
<dbReference type="InterPro" id="IPR008123">
    <property type="entry name" value="TF_AP2_gamma"/>
</dbReference>
<dbReference type="FunCoup" id="A0A8P0TBG7">
    <property type="interactions" value="65"/>
</dbReference>
<feature type="region of interest" description="Disordered" evidence="7">
    <location>
        <begin position="216"/>
        <end position="257"/>
    </location>
</feature>
<keyword evidence="4" id="KW-0238">DNA-binding</keyword>
<dbReference type="GO" id="GO:0003700">
    <property type="term" value="F:DNA-binding transcription factor activity"/>
    <property type="evidence" value="ECO:0007669"/>
    <property type="project" value="InterPro"/>
</dbReference>
<comment type="similarity">
    <text evidence="2">Belongs to the AP-2 family.</text>
</comment>
<dbReference type="AlphaFoldDB" id="A0A8P0TBG7"/>
<proteinExistence type="inferred from homology"/>
<dbReference type="Ensembl" id="ENSCAFT00000081835.2">
    <property type="protein sequence ID" value="ENSCAFP00000059589.2"/>
    <property type="gene ID" value="ENSCAFG00000011996.5"/>
</dbReference>
<sequence>MGEGALGKSGGGARGALRDLEPRPQPRRPRGGVCRGWVTRARRGTPTSGAGCQPRAAHALRSSPPAAQWCARRPAEVQGGARLGLAGGRPARRPGLGAGPRGGVMIISFSLRRPGPPAIAGTHSAGAAPRVPGSGWSTRGASISARRAADARPVTATARPSRGGGGGRRLATVTPILDLPLGGWGEPGFNWRLFWGTPDAMLWKITDNVKYEEDCEDRHDASSNGNPRLPHLSSAGQHLYSPAPPLSHTGVAEYQPPPYFPPPYQQLAYSQSADPYSHLGEAYAAAINPLHQPAPTGSQQQAWPGRQGQEGAGLPSHHGRPAGLLPHLSGLEGGAMSARRDAYRRSDLLLPHAHALDAAGLAENLGLHDMAHQMEEVQNVDDQHLLLHDQTVIRKGPISMTKNPLSLPCQKELVGAVMNPSEVFCSVPGRLSLLSSTSKYKVTVAEVQRRLSPPECLNASLLGGVLRRAKSKNGGRSLREKLDKIGLNLPAGRRKAAHVTLLTSLVEGEAVHLARDFAYVCEAEFPSKPVAEYLTRPHLGGRNEMTSRKNMLLAAQQVCKEFTDLLNQDRTPNGNNRPTPVLETNIQNCLSHFSLITHGFGSQAICAAVSAVQNYIKEALIVIDKSYMNPGDQSPADSSKTLEKMEKHRK</sequence>
<dbReference type="InterPro" id="IPR013854">
    <property type="entry name" value="TF_AP2_C"/>
</dbReference>
<dbReference type="PRINTS" id="PR01751">
    <property type="entry name" value="AP2CTNSCPFCT"/>
</dbReference>
<feature type="compositionally biased region" description="Basic and acidic residues" evidence="7">
    <location>
        <begin position="640"/>
        <end position="650"/>
    </location>
</feature>
<accession>A0A8P0TBG7</accession>
<evidence type="ECO:0000256" key="4">
    <source>
        <dbReference type="ARBA" id="ARBA00023125"/>
    </source>
</evidence>
<feature type="compositionally biased region" description="Gly residues" evidence="7">
    <location>
        <begin position="1"/>
        <end position="14"/>
    </location>
</feature>
<evidence type="ECO:0000256" key="6">
    <source>
        <dbReference type="ARBA" id="ARBA00023242"/>
    </source>
</evidence>
<keyword evidence="5" id="KW-0804">Transcription</keyword>
<evidence type="ECO:0000256" key="3">
    <source>
        <dbReference type="ARBA" id="ARBA00023015"/>
    </source>
</evidence>
<name>A0A8P0TBG7_CANLF</name>
<gene>
    <name evidence="9" type="primary">TFAP2C</name>
</gene>
<dbReference type="Pfam" id="PF03299">
    <property type="entry name" value="TF_AP-2"/>
    <property type="match status" value="1"/>
</dbReference>
<protein>
    <submittedName>
        <fullName evidence="9">Transcription factor AP-2 gamma</fullName>
    </submittedName>
</protein>
<feature type="region of interest" description="Disordered" evidence="7">
    <location>
        <begin position="290"/>
        <end position="331"/>
    </location>
</feature>
<dbReference type="Proteomes" id="UP000002254">
    <property type="component" value="Chromosome 24"/>
</dbReference>
<dbReference type="InterPro" id="IPR004979">
    <property type="entry name" value="TF_AP2"/>
</dbReference>
<dbReference type="GO" id="GO:0003677">
    <property type="term" value="F:DNA binding"/>
    <property type="evidence" value="ECO:0007669"/>
    <property type="project" value="UniProtKB-KW"/>
</dbReference>
<feature type="region of interest" description="Disordered" evidence="7">
    <location>
        <begin position="1"/>
        <end position="65"/>
    </location>
</feature>
<dbReference type="GO" id="GO:0005634">
    <property type="term" value="C:nucleus"/>
    <property type="evidence" value="ECO:0007669"/>
    <property type="project" value="UniProtKB-SubCell"/>
</dbReference>
<dbReference type="PANTHER" id="PTHR10812">
    <property type="entry name" value="TRANSCRIPTION FACTOR AP-2"/>
    <property type="match status" value="1"/>
</dbReference>
<evidence type="ECO:0000256" key="7">
    <source>
        <dbReference type="SAM" id="MobiDB-lite"/>
    </source>
</evidence>
<feature type="region of interest" description="Disordered" evidence="7">
    <location>
        <begin position="144"/>
        <end position="169"/>
    </location>
</feature>
<evidence type="ECO:0000259" key="8">
    <source>
        <dbReference type="Pfam" id="PF03299"/>
    </source>
</evidence>
<dbReference type="PANTHER" id="PTHR10812:SF9">
    <property type="entry name" value="TRANSCRIPTION FACTOR AP-2 GAMMA"/>
    <property type="match status" value="1"/>
</dbReference>
<reference evidence="9" key="2">
    <citation type="submission" date="2025-08" db="UniProtKB">
        <authorList>
            <consortium name="Ensembl"/>
        </authorList>
    </citation>
    <scope>IDENTIFICATION</scope>
</reference>
<keyword evidence="3" id="KW-0805">Transcription regulation</keyword>
<evidence type="ECO:0000256" key="5">
    <source>
        <dbReference type="ARBA" id="ARBA00023163"/>
    </source>
</evidence>
<evidence type="ECO:0000313" key="10">
    <source>
        <dbReference type="Proteomes" id="UP000002254"/>
    </source>
</evidence>
<dbReference type="OrthoDB" id="6252992at2759"/>
<feature type="domain" description="Transcription factor AP-2 C-terminal" evidence="8">
    <location>
        <begin position="424"/>
        <end position="619"/>
    </location>
</feature>
<evidence type="ECO:0000256" key="2">
    <source>
        <dbReference type="ARBA" id="ARBA00007770"/>
    </source>
</evidence>
<dbReference type="PRINTS" id="PR01748">
    <property type="entry name" value="AP2TNSCPFCT"/>
</dbReference>
<feature type="region of interest" description="Disordered" evidence="7">
    <location>
        <begin position="120"/>
        <end position="139"/>
    </location>
</feature>